<gene>
    <name evidence="4" type="ORF">CLV57_3255</name>
</gene>
<dbReference type="Proteomes" id="UP000242687">
    <property type="component" value="Unassembled WGS sequence"/>
</dbReference>
<dbReference type="InterPro" id="IPR054331">
    <property type="entry name" value="LiaF_TM"/>
</dbReference>
<proteinExistence type="predicted"/>
<dbReference type="Pfam" id="PF09922">
    <property type="entry name" value="LiaF-like_C"/>
    <property type="match status" value="1"/>
</dbReference>
<sequence>MDTNTNIHSQNGPGKGKVVGGVILLALGAILLLKQLDLFFFPHWIFSGPMWIIGAGLYFGANSNFKKPIWLLVISFGCITLLGEIFPGFDSSDIVWPAILIIVGVWMILRRNKKAATWDKHAWKSKWENSKYDFNVDQPSAAKEPIADFNADAEPGFVNPQGQPFYAGDEHLDAVAIFGSVKKTIYSKNFQGGEIVNVFGGAEIDFTQADISGRVYIDVTQVFGGVKMIVPAHWTVVSDVAAVFAGFDDKRVRNTIPQDANKILVVKGTSIFAGVDIRSY</sequence>
<comment type="caution">
    <text evidence="4">The sequence shown here is derived from an EMBL/GenBank/DDBJ whole genome shotgun (WGS) entry which is preliminary data.</text>
</comment>
<protein>
    <submittedName>
        <fullName evidence="4">Cell wall-active antibiotic response 4TMS protein YvqF</fullName>
    </submittedName>
</protein>
<feature type="domain" description="LiaF transmembrane" evidence="3">
    <location>
        <begin position="20"/>
        <end position="114"/>
    </location>
</feature>
<dbReference type="OrthoDB" id="129627at2"/>
<evidence type="ECO:0000259" key="3">
    <source>
        <dbReference type="Pfam" id="PF22570"/>
    </source>
</evidence>
<feature type="transmembrane region" description="Helical" evidence="1">
    <location>
        <begin position="16"/>
        <end position="33"/>
    </location>
</feature>
<dbReference type="Pfam" id="PF22570">
    <property type="entry name" value="LiaF-TM"/>
    <property type="match status" value="1"/>
</dbReference>
<evidence type="ECO:0000313" key="5">
    <source>
        <dbReference type="Proteomes" id="UP000242687"/>
    </source>
</evidence>
<accession>A0A2H9VP74</accession>
<keyword evidence="1" id="KW-0812">Transmembrane</keyword>
<dbReference type="EMBL" id="PGFJ01000002">
    <property type="protein sequence ID" value="PJJ80111.1"/>
    <property type="molecule type" value="Genomic_DNA"/>
</dbReference>
<evidence type="ECO:0000313" key="4">
    <source>
        <dbReference type="EMBL" id="PJJ80111.1"/>
    </source>
</evidence>
<reference evidence="4 5" key="1">
    <citation type="submission" date="2017-11" db="EMBL/GenBank/DDBJ databases">
        <title>Genomic Encyclopedia of Archaeal and Bacterial Type Strains, Phase II (KMG-II): From Individual Species to Whole Genera.</title>
        <authorList>
            <person name="Goeker M."/>
        </authorList>
    </citation>
    <scope>NUCLEOTIDE SEQUENCE [LARGE SCALE GENOMIC DNA]</scope>
    <source>
        <strain evidence="4 5">DSM 28175</strain>
    </source>
</reference>
<dbReference type="RefSeq" id="WP_100342405.1">
    <property type="nucleotide sequence ID" value="NZ_PGFJ01000002.1"/>
</dbReference>
<keyword evidence="1" id="KW-1133">Transmembrane helix</keyword>
<evidence type="ECO:0000256" key="1">
    <source>
        <dbReference type="SAM" id="Phobius"/>
    </source>
</evidence>
<dbReference type="PANTHER" id="PTHR40763">
    <property type="entry name" value="MEMBRANE PROTEIN-RELATED"/>
    <property type="match status" value="1"/>
</dbReference>
<name>A0A2H9VP74_9SPHI</name>
<dbReference type="AlphaFoldDB" id="A0A2H9VP74"/>
<keyword evidence="1" id="KW-0472">Membrane</keyword>
<feature type="transmembrane region" description="Helical" evidence="1">
    <location>
        <begin position="68"/>
        <end position="88"/>
    </location>
</feature>
<organism evidence="4 5">
    <name type="scientific">Mucilaginibacter auburnensis</name>
    <dbReference type="NCBI Taxonomy" id="1457233"/>
    <lineage>
        <taxon>Bacteria</taxon>
        <taxon>Pseudomonadati</taxon>
        <taxon>Bacteroidota</taxon>
        <taxon>Sphingobacteriia</taxon>
        <taxon>Sphingobacteriales</taxon>
        <taxon>Sphingobacteriaceae</taxon>
        <taxon>Mucilaginibacter</taxon>
    </lineage>
</organism>
<dbReference type="InterPro" id="IPR024425">
    <property type="entry name" value="LiaF-like_C"/>
</dbReference>
<feature type="transmembrane region" description="Helical" evidence="1">
    <location>
        <begin position="94"/>
        <end position="109"/>
    </location>
</feature>
<evidence type="ECO:0000259" key="2">
    <source>
        <dbReference type="Pfam" id="PF09922"/>
    </source>
</evidence>
<dbReference type="PANTHER" id="PTHR40763:SF5">
    <property type="entry name" value="MEMBRANE PROTEIN"/>
    <property type="match status" value="1"/>
</dbReference>
<feature type="domain" description="Cell wall-active antibiotics response LiaF-like C-terminal" evidence="2">
    <location>
        <begin position="189"/>
        <end position="246"/>
    </location>
</feature>
<feature type="transmembrane region" description="Helical" evidence="1">
    <location>
        <begin position="39"/>
        <end position="61"/>
    </location>
</feature>
<keyword evidence="5" id="KW-1185">Reference proteome</keyword>